<dbReference type="EMBL" id="SRLO01017782">
    <property type="protein sequence ID" value="TNN23651.1"/>
    <property type="molecule type" value="Genomic_DNA"/>
</dbReference>
<dbReference type="InterPro" id="IPR001507">
    <property type="entry name" value="ZP_dom"/>
</dbReference>
<evidence type="ECO:0000313" key="4">
    <source>
        <dbReference type="Proteomes" id="UP000314294"/>
    </source>
</evidence>
<sequence length="278" mass="31833">MPLSFCPQFFDHYMLYENEIALPHNKGASPVGPRYRQTISCYYVVNETRTVGFSSRLYEPTAEIGSGHLMVQMRLAQDSSYTLFYQAEDYPVVKYLRQPLYFEVELVEATDPHLELILENFWATLDEDRTSLPSWDIIVDGCENPDDSYVTVFHPVGRDARVLDPSHIKRFSMKMFTFTQDEEVLKNEVTYELLALSTSHSSCVINPSVRLQIFVHCNAEICDSLSQADGSCRGQCVQPAHQKNYRRERKRVQRGADSINQRQISSGPIVLTSAQTPE</sequence>
<proteinExistence type="predicted"/>
<dbReference type="InterPro" id="IPR042235">
    <property type="entry name" value="ZP-C_dom"/>
</dbReference>
<comment type="caution">
    <text evidence="3">The sequence shown here is derived from an EMBL/GenBank/DDBJ whole genome shotgun (WGS) entry which is preliminary data.</text>
</comment>
<dbReference type="Pfam" id="PF00100">
    <property type="entry name" value="Zona_pellucida"/>
    <property type="match status" value="1"/>
</dbReference>
<dbReference type="Proteomes" id="UP000314294">
    <property type="component" value="Unassembled WGS sequence"/>
</dbReference>
<dbReference type="PROSITE" id="PS51034">
    <property type="entry name" value="ZP_2"/>
    <property type="match status" value="1"/>
</dbReference>
<dbReference type="InterPro" id="IPR055355">
    <property type="entry name" value="ZP-C"/>
</dbReference>
<evidence type="ECO:0000313" key="3">
    <source>
        <dbReference type="EMBL" id="TNN23651.1"/>
    </source>
</evidence>
<dbReference type="PANTHER" id="PTHR47130:SF3">
    <property type="entry name" value="ZONA PELLUCIDA PROTEIN"/>
    <property type="match status" value="1"/>
</dbReference>
<dbReference type="AlphaFoldDB" id="A0A4Z2E4I8"/>
<dbReference type="OrthoDB" id="9944868at2759"/>
<evidence type="ECO:0000259" key="2">
    <source>
        <dbReference type="PROSITE" id="PS51034"/>
    </source>
</evidence>
<reference evidence="3 4" key="1">
    <citation type="submission" date="2019-03" db="EMBL/GenBank/DDBJ databases">
        <title>First draft genome of Liparis tanakae, snailfish: a comprehensive survey of snailfish specific genes.</title>
        <authorList>
            <person name="Kim W."/>
            <person name="Song I."/>
            <person name="Jeong J.-H."/>
            <person name="Kim D."/>
            <person name="Kim S."/>
            <person name="Ryu S."/>
            <person name="Song J.Y."/>
            <person name="Lee S.K."/>
        </authorList>
    </citation>
    <scope>NUCLEOTIDE SEQUENCE [LARGE SCALE GENOMIC DNA]</scope>
    <source>
        <tissue evidence="3">Muscle</tissue>
    </source>
</reference>
<keyword evidence="4" id="KW-1185">Reference proteome</keyword>
<organism evidence="3 4">
    <name type="scientific">Liparis tanakae</name>
    <name type="common">Tanaka's snailfish</name>
    <dbReference type="NCBI Taxonomy" id="230148"/>
    <lineage>
        <taxon>Eukaryota</taxon>
        <taxon>Metazoa</taxon>
        <taxon>Chordata</taxon>
        <taxon>Craniata</taxon>
        <taxon>Vertebrata</taxon>
        <taxon>Euteleostomi</taxon>
        <taxon>Actinopterygii</taxon>
        <taxon>Neopterygii</taxon>
        <taxon>Teleostei</taxon>
        <taxon>Neoteleostei</taxon>
        <taxon>Acanthomorphata</taxon>
        <taxon>Eupercaria</taxon>
        <taxon>Perciformes</taxon>
        <taxon>Cottioidei</taxon>
        <taxon>Cottales</taxon>
        <taxon>Liparidae</taxon>
        <taxon>Liparis</taxon>
    </lineage>
</organism>
<dbReference type="PANTHER" id="PTHR47130">
    <property type="entry name" value="SI:DKEY-19B23.11-RELATED"/>
    <property type="match status" value="1"/>
</dbReference>
<keyword evidence="1" id="KW-1015">Disulfide bond</keyword>
<name>A0A4Z2E4I8_9TELE</name>
<dbReference type="SMART" id="SM00241">
    <property type="entry name" value="ZP"/>
    <property type="match status" value="1"/>
</dbReference>
<accession>A0A4Z2E4I8</accession>
<gene>
    <name evidence="3" type="primary">ZP2_7</name>
    <name evidence="3" type="ORF">EYF80_066227</name>
</gene>
<evidence type="ECO:0000256" key="1">
    <source>
        <dbReference type="ARBA" id="ARBA00023157"/>
    </source>
</evidence>
<dbReference type="Gene3D" id="2.60.40.4100">
    <property type="entry name" value="Zona pellucida, ZP-C domain"/>
    <property type="match status" value="1"/>
</dbReference>
<protein>
    <submittedName>
        <fullName evidence="3">Zona pellucida sperm-binding protein 2</fullName>
    </submittedName>
</protein>
<feature type="domain" description="ZP" evidence="2">
    <location>
        <begin position="1"/>
        <end position="239"/>
    </location>
</feature>